<evidence type="ECO:0000313" key="12">
    <source>
        <dbReference type="RefSeq" id="XP_022288267.1"/>
    </source>
</evidence>
<feature type="compositionally biased region" description="Basic and acidic residues" evidence="8">
    <location>
        <begin position="383"/>
        <end position="397"/>
    </location>
</feature>
<gene>
    <name evidence="12" type="primary">LOC111100559</name>
</gene>
<dbReference type="RefSeq" id="XP_022288267.1">
    <property type="nucleotide sequence ID" value="XM_022432559.1"/>
</dbReference>
<dbReference type="InterPro" id="IPR000210">
    <property type="entry name" value="BTB/POZ_dom"/>
</dbReference>
<dbReference type="Pfam" id="PF00096">
    <property type="entry name" value="zf-C2H2"/>
    <property type="match status" value="2"/>
</dbReference>
<organism evidence="11 12">
    <name type="scientific">Crassostrea virginica</name>
    <name type="common">Eastern oyster</name>
    <dbReference type="NCBI Taxonomy" id="6565"/>
    <lineage>
        <taxon>Eukaryota</taxon>
        <taxon>Metazoa</taxon>
        <taxon>Spiralia</taxon>
        <taxon>Lophotrochozoa</taxon>
        <taxon>Mollusca</taxon>
        <taxon>Bivalvia</taxon>
        <taxon>Autobranchia</taxon>
        <taxon>Pteriomorphia</taxon>
        <taxon>Ostreida</taxon>
        <taxon>Ostreoidea</taxon>
        <taxon>Ostreidae</taxon>
        <taxon>Crassostrea</taxon>
    </lineage>
</organism>
<reference evidence="12" key="2">
    <citation type="submission" date="2025-08" db="UniProtKB">
        <authorList>
            <consortium name="RefSeq"/>
        </authorList>
    </citation>
    <scope>IDENTIFICATION</scope>
    <source>
        <tissue evidence="12">Whole sample</tissue>
    </source>
</reference>
<dbReference type="SUPFAM" id="SSF54695">
    <property type="entry name" value="POZ domain"/>
    <property type="match status" value="1"/>
</dbReference>
<feature type="domain" description="C2H2-type" evidence="10">
    <location>
        <begin position="823"/>
        <end position="850"/>
    </location>
</feature>
<evidence type="ECO:0000256" key="3">
    <source>
        <dbReference type="ARBA" id="ARBA00022737"/>
    </source>
</evidence>
<dbReference type="PROSITE" id="PS50097">
    <property type="entry name" value="BTB"/>
    <property type="match status" value="1"/>
</dbReference>
<reference evidence="11" key="1">
    <citation type="submission" date="2024-06" db="UniProtKB">
        <authorList>
            <consortium name="RefSeq"/>
        </authorList>
    </citation>
    <scope>NUCLEOTIDE SEQUENCE [LARGE SCALE GENOMIC DNA]</scope>
</reference>
<evidence type="ECO:0000256" key="7">
    <source>
        <dbReference type="PROSITE-ProRule" id="PRU00042"/>
    </source>
</evidence>
<dbReference type="GO" id="GO:0000981">
    <property type="term" value="F:DNA-binding transcription factor activity, RNA polymerase II-specific"/>
    <property type="evidence" value="ECO:0007669"/>
    <property type="project" value="TreeGrafter"/>
</dbReference>
<dbReference type="KEGG" id="cvn:111100559"/>
<feature type="compositionally biased region" description="Pro residues" evidence="8">
    <location>
        <begin position="184"/>
        <end position="193"/>
    </location>
</feature>
<feature type="region of interest" description="Disordered" evidence="8">
    <location>
        <begin position="635"/>
        <end position="658"/>
    </location>
</feature>
<dbReference type="FunFam" id="3.30.160.60:FF:000446">
    <property type="entry name" value="Zinc finger protein"/>
    <property type="match status" value="1"/>
</dbReference>
<feature type="compositionally biased region" description="Basic residues" evidence="8">
    <location>
        <begin position="562"/>
        <end position="571"/>
    </location>
</feature>
<dbReference type="PROSITE" id="PS00028">
    <property type="entry name" value="ZINC_FINGER_C2H2_1"/>
    <property type="match status" value="4"/>
</dbReference>
<dbReference type="InterPro" id="IPR013087">
    <property type="entry name" value="Znf_C2H2_type"/>
</dbReference>
<name>A0A8B8A9X6_CRAVI</name>
<dbReference type="Gene3D" id="3.30.160.60">
    <property type="entry name" value="Classic Zinc Finger"/>
    <property type="match status" value="3"/>
</dbReference>
<evidence type="ECO:0000256" key="5">
    <source>
        <dbReference type="ARBA" id="ARBA00022833"/>
    </source>
</evidence>
<keyword evidence="6" id="KW-0539">Nucleus</keyword>
<feature type="region of interest" description="Disordered" evidence="8">
    <location>
        <begin position="562"/>
        <end position="608"/>
    </location>
</feature>
<dbReference type="Gene3D" id="3.30.710.10">
    <property type="entry name" value="Potassium Channel Kv1.1, Chain A"/>
    <property type="match status" value="1"/>
</dbReference>
<feature type="region of interest" description="Disordered" evidence="8">
    <location>
        <begin position="131"/>
        <end position="154"/>
    </location>
</feature>
<keyword evidence="3" id="KW-0677">Repeat</keyword>
<feature type="domain" description="C2H2-type" evidence="10">
    <location>
        <begin position="794"/>
        <end position="822"/>
    </location>
</feature>
<dbReference type="PANTHER" id="PTHR24394">
    <property type="entry name" value="ZINC FINGER PROTEIN"/>
    <property type="match status" value="1"/>
</dbReference>
<accession>A0A8B8A9X6</accession>
<evidence type="ECO:0000313" key="11">
    <source>
        <dbReference type="Proteomes" id="UP000694844"/>
    </source>
</evidence>
<evidence type="ECO:0000256" key="2">
    <source>
        <dbReference type="ARBA" id="ARBA00022723"/>
    </source>
</evidence>
<keyword evidence="4 7" id="KW-0863">Zinc-finger</keyword>
<dbReference type="SMART" id="SM00225">
    <property type="entry name" value="BTB"/>
    <property type="match status" value="1"/>
</dbReference>
<feature type="region of interest" description="Disordered" evidence="8">
    <location>
        <begin position="1206"/>
        <end position="1225"/>
    </location>
</feature>
<feature type="compositionally biased region" description="Polar residues" evidence="8">
    <location>
        <begin position="452"/>
        <end position="461"/>
    </location>
</feature>
<dbReference type="OrthoDB" id="6102811at2759"/>
<dbReference type="GO" id="GO:0008270">
    <property type="term" value="F:zinc ion binding"/>
    <property type="evidence" value="ECO:0007669"/>
    <property type="project" value="UniProtKB-KW"/>
</dbReference>
<evidence type="ECO:0000259" key="10">
    <source>
        <dbReference type="PROSITE" id="PS50157"/>
    </source>
</evidence>
<dbReference type="PROSITE" id="PS50157">
    <property type="entry name" value="ZINC_FINGER_C2H2_2"/>
    <property type="match status" value="3"/>
</dbReference>
<feature type="compositionally biased region" description="Polar residues" evidence="8">
    <location>
        <begin position="131"/>
        <end position="141"/>
    </location>
</feature>
<feature type="region of interest" description="Disordered" evidence="8">
    <location>
        <begin position="376"/>
        <end position="412"/>
    </location>
</feature>
<dbReference type="InterPro" id="IPR036236">
    <property type="entry name" value="Znf_C2H2_sf"/>
</dbReference>
<dbReference type="Proteomes" id="UP000694844">
    <property type="component" value="Chromosome 1"/>
</dbReference>
<evidence type="ECO:0000256" key="6">
    <source>
        <dbReference type="ARBA" id="ARBA00023242"/>
    </source>
</evidence>
<keyword evidence="11" id="KW-1185">Reference proteome</keyword>
<dbReference type="SMART" id="SM00355">
    <property type="entry name" value="ZnF_C2H2"/>
    <property type="match status" value="6"/>
</dbReference>
<evidence type="ECO:0000259" key="9">
    <source>
        <dbReference type="PROSITE" id="PS50097"/>
    </source>
</evidence>
<proteinExistence type="predicted"/>
<feature type="compositionally biased region" description="Low complexity" evidence="8">
    <location>
        <begin position="572"/>
        <end position="581"/>
    </location>
</feature>
<feature type="domain" description="C2H2-type" evidence="10">
    <location>
        <begin position="766"/>
        <end position="793"/>
    </location>
</feature>
<dbReference type="GeneID" id="111100559"/>
<dbReference type="SUPFAM" id="SSF57667">
    <property type="entry name" value="beta-beta-alpha zinc fingers"/>
    <property type="match status" value="2"/>
</dbReference>
<dbReference type="InterPro" id="IPR011333">
    <property type="entry name" value="SKP1/BTB/POZ_sf"/>
</dbReference>
<feature type="region of interest" description="Disordered" evidence="8">
    <location>
        <begin position="434"/>
        <end position="461"/>
    </location>
</feature>
<comment type="subcellular location">
    <subcellularLocation>
        <location evidence="1">Nucleus</location>
    </subcellularLocation>
</comment>
<evidence type="ECO:0000256" key="4">
    <source>
        <dbReference type="ARBA" id="ARBA00022771"/>
    </source>
</evidence>
<feature type="domain" description="BTB" evidence="9">
    <location>
        <begin position="256"/>
        <end position="323"/>
    </location>
</feature>
<dbReference type="PANTHER" id="PTHR24394:SF29">
    <property type="entry name" value="MYONEURIN"/>
    <property type="match status" value="1"/>
</dbReference>
<keyword evidence="5" id="KW-0862">Zinc</keyword>
<evidence type="ECO:0000256" key="8">
    <source>
        <dbReference type="SAM" id="MobiDB-lite"/>
    </source>
</evidence>
<keyword evidence="2" id="KW-0479">Metal-binding</keyword>
<feature type="region of interest" description="Disordered" evidence="8">
    <location>
        <begin position="906"/>
        <end position="931"/>
    </location>
</feature>
<dbReference type="GO" id="GO:0005634">
    <property type="term" value="C:nucleus"/>
    <property type="evidence" value="ECO:0007669"/>
    <property type="project" value="UniProtKB-SubCell"/>
</dbReference>
<dbReference type="Pfam" id="PF00651">
    <property type="entry name" value="BTB"/>
    <property type="match status" value="1"/>
</dbReference>
<feature type="region of interest" description="Disordered" evidence="8">
    <location>
        <begin position="178"/>
        <end position="201"/>
    </location>
</feature>
<sequence>MDSSHQRYQHDLTMATDLSLSTMNEQSDLGLYQQPLDLQASNQGNTGMQHGYVSNYNLPAIEQNSPTRNYMSSNLNDQYHSNSLASPYKANYVSPTKVSYTMSGGNDQYGINTVNGPISAQDYSQKDLQNTSGSTYKTPSNMIVKPPKGYTGRGSEFSSGIVTYRPTGNLSENIHTVTPINMEPTPPKNPDPPAMKTTPYKPRHNISEKVMRMEKDPPPQSSSSEDKLATQDYTETNLPRELMSKMFGLLKQGMFCDAVLVAGGKDIKVHKLVLMAASPFLMNKMANPSPGESIRVSLPAGIPLEVASQLIHYLYDGNVTITTENVGKFARIAKLFHLEHLLKICTQFVLHYKLDNSVLNVTNEDISIVVSPISPQKSVDTTDSVKKTPTKKEEKNVSKPPLSGGKKPIKEAHKTCPIPTTVNHVYGTRTQSGTVRKKTFKDESPTIISKRGSPSNRKQATGITKPEVVVDGKLNVSPKQKSNIPTVVAQSSYLNHPRKRRLSMLAQEIAGNKDTGESMEEDLGGVSEEEEMFEDTDSDYTPPSITTQSGMQRAVFEGATPRKGKGFKTLKKSSTLSSIKKGLSKKRAQANSPLLKSETTRQPPKKRAREFAEKEVEEMASYIFKNDTTTFTNVKPLLNNKGKKKKKPAKSNAAGPSKLTPYSGISRYASELEQMAKSVPDNEKVFICSLCENEFVFPKRCITHVMKTHELSMVDSMTHIEIGKREAAPKSCDICGYVTKDANHYYMHYHKYFRHGVPLPKGWKPYKCDICGKECFTKFQLKDHKLIHVEQTPFVCETCGTGFKSRTCLNSHVYHKHSTVRKHPCPECSKTFKTRTQLLVHKRTHSGEKPFQCPECSYKSTTRGNMRIHLTNRHKLSPDEIKYMMESIKYNPSVLCIVEVNEEFEENGTGGQKESTKPKSGQSKPPPKSQNVMLLNRKGEVDVVDAQTYNESLTTMAAVKLPPQNQIKANNSNNDLNPLHSTLSSLIESTTSAGTTSSAASGLQDPQQYLLQTINIPISQEVGLNDVETAQLLLSHVGGDQLHHTDQTYTLETPINLVQENAQSLNTGEQVQKTYTTEEIQAMLANTSRHFGQQSKTQNETFIQMVPAAQLEHVQLQDGSSQNNLNIGQSPQIISQEIPLQNMSPIKKQIQYQYQLNADNTAHSLLVDGQDHPASHSAQMTTTHPQPTVSLLPVSLQATYTPSSQYVTVSRRSDPQQSASSSAGAVTVQTYIVRPQKQGTEANKGYSTVLQTQKKSNDDILPPTHTLWNTPITIQETAVTSVATIQRSQTRHPQNNAVQAANGRFSSSDNNNYFTVFKSH</sequence>
<protein>
    <submittedName>
        <fullName evidence="12">Uncharacterized protein LOC111100559</fullName>
    </submittedName>
</protein>
<evidence type="ECO:0000256" key="1">
    <source>
        <dbReference type="ARBA" id="ARBA00004123"/>
    </source>
</evidence>